<feature type="region of interest" description="Disordered" evidence="1">
    <location>
        <begin position="1"/>
        <end position="52"/>
    </location>
</feature>
<organism evidence="2">
    <name type="scientific">Arundo donax</name>
    <name type="common">Giant reed</name>
    <name type="synonym">Donax arundinaceus</name>
    <dbReference type="NCBI Taxonomy" id="35708"/>
    <lineage>
        <taxon>Eukaryota</taxon>
        <taxon>Viridiplantae</taxon>
        <taxon>Streptophyta</taxon>
        <taxon>Embryophyta</taxon>
        <taxon>Tracheophyta</taxon>
        <taxon>Spermatophyta</taxon>
        <taxon>Magnoliopsida</taxon>
        <taxon>Liliopsida</taxon>
        <taxon>Poales</taxon>
        <taxon>Poaceae</taxon>
        <taxon>PACMAD clade</taxon>
        <taxon>Arundinoideae</taxon>
        <taxon>Arundineae</taxon>
        <taxon>Arundo</taxon>
    </lineage>
</organism>
<feature type="compositionally biased region" description="Low complexity" evidence="1">
    <location>
        <begin position="415"/>
        <end position="428"/>
    </location>
</feature>
<feature type="compositionally biased region" description="Acidic residues" evidence="1">
    <location>
        <begin position="40"/>
        <end position="52"/>
    </location>
</feature>
<name>A0A0A9CFT7_ARUDO</name>
<proteinExistence type="predicted"/>
<evidence type="ECO:0000256" key="1">
    <source>
        <dbReference type="SAM" id="MobiDB-lite"/>
    </source>
</evidence>
<feature type="region of interest" description="Disordered" evidence="1">
    <location>
        <begin position="387"/>
        <end position="440"/>
    </location>
</feature>
<reference evidence="2" key="1">
    <citation type="submission" date="2014-09" db="EMBL/GenBank/DDBJ databases">
        <authorList>
            <person name="Magalhaes I.L.F."/>
            <person name="Oliveira U."/>
            <person name="Santos F.R."/>
            <person name="Vidigal T.H.D.A."/>
            <person name="Brescovit A.D."/>
            <person name="Santos A.J."/>
        </authorList>
    </citation>
    <scope>NUCLEOTIDE SEQUENCE</scope>
    <source>
        <tissue evidence="2">Shoot tissue taken approximately 20 cm above the soil surface</tissue>
    </source>
</reference>
<dbReference type="PANTHER" id="PTHR33697">
    <property type="entry name" value="T17B22.17 PROTEIN-RELATED"/>
    <property type="match status" value="1"/>
</dbReference>
<feature type="compositionally biased region" description="Basic residues" evidence="1">
    <location>
        <begin position="404"/>
        <end position="414"/>
    </location>
</feature>
<feature type="compositionally biased region" description="Polar residues" evidence="1">
    <location>
        <begin position="348"/>
        <end position="361"/>
    </location>
</feature>
<dbReference type="EMBL" id="GBRH01222756">
    <property type="protein sequence ID" value="JAD75139.1"/>
    <property type="molecule type" value="Transcribed_RNA"/>
</dbReference>
<dbReference type="PANTHER" id="PTHR33697:SF2">
    <property type="entry name" value="T17B22.17 PROTEIN"/>
    <property type="match status" value="1"/>
</dbReference>
<dbReference type="AlphaFoldDB" id="A0A0A9CFT7"/>
<accession>A0A0A9CFT7</accession>
<reference evidence="2" key="2">
    <citation type="journal article" date="2015" name="Data Brief">
        <title>Shoot transcriptome of the giant reed, Arundo donax.</title>
        <authorList>
            <person name="Barrero R.A."/>
            <person name="Guerrero F.D."/>
            <person name="Moolhuijzen P."/>
            <person name="Goolsby J.A."/>
            <person name="Tidwell J."/>
            <person name="Bellgard S.E."/>
            <person name="Bellgard M.I."/>
        </authorList>
    </citation>
    <scope>NUCLEOTIDE SEQUENCE</scope>
    <source>
        <tissue evidence="2">Shoot tissue taken approximately 20 cm above the soil surface</tissue>
    </source>
</reference>
<protein>
    <submittedName>
        <fullName evidence="2">Uncharacterized protein</fullName>
    </submittedName>
</protein>
<dbReference type="InterPro" id="IPR044679">
    <property type="entry name" value="PWWP2-like"/>
</dbReference>
<sequence length="499" mass="55726">MQMASTGADFETESYLRHPGSFSEEQTSSDFVEKQITESSEMECSESETEDDAELLQSANVLLPIESRAPDPYSLPVSDKFRHVDYDDNEVTYSTYTPQLNESEDEDGSSELGVSRWHMKGKRNSRNAAKRLMDMGDGNTWLNRSSDSMKGTWLKTNGGNPRKEGMQTSGEQFVGQSFYQIKKEPNYDSDETDLFEDTCHSEDNMYHGKRYPSSLRTTRDLNRGYSYFNDYESDSSKISPLNKDADRMFHVDQNACWDGSSYYQRKFTTRFGGMGPMLFDVDLKVQASYQGEHVPLVSLMSRLNGKAIVGHPIQIEILEDGSTDHLVFCGDTSMQENTAAPPAWPTGRRTTMQRVPRSNPSGALLDGDDEGGLVYPDWEMKPVFRKYSASSNHQKKSSSNARKSLAKSKKKSSKKSSLSSQKVKALASVSNGKRYNGEGGQAKAHWRRGIFGGAEGAVPLVTCVPMKVVFTRILEAVGRPPLAVVHRVRVASPSLRHPP</sequence>
<feature type="region of interest" description="Disordered" evidence="1">
    <location>
        <begin position="336"/>
        <end position="368"/>
    </location>
</feature>
<evidence type="ECO:0000313" key="2">
    <source>
        <dbReference type="EMBL" id="JAD75139.1"/>
    </source>
</evidence>
<feature type="compositionally biased region" description="Low complexity" evidence="1">
    <location>
        <begin position="388"/>
        <end position="403"/>
    </location>
</feature>